<evidence type="ECO:0000313" key="3">
    <source>
        <dbReference type="Proteomes" id="UP000435177"/>
    </source>
</evidence>
<dbReference type="EMBL" id="WOAA01000007">
    <property type="protein sequence ID" value="MUG66549.1"/>
    <property type="molecule type" value="Genomic_DNA"/>
</dbReference>
<dbReference type="RefSeq" id="WP_155618048.1">
    <property type="nucleotide sequence ID" value="NZ_WOAA01000007.1"/>
</dbReference>
<gene>
    <name evidence="2" type="ORF">GNP94_11115</name>
</gene>
<dbReference type="InterPro" id="IPR056937">
    <property type="entry name" value="YqbQ/XkdQ"/>
</dbReference>
<protein>
    <recommendedName>
        <fullName evidence="1">YqbQ/XkdQ domain-containing protein</fullName>
    </recommendedName>
</protein>
<name>A0ABW9SZX1_9BACL</name>
<feature type="domain" description="YqbQ/XkdQ" evidence="1">
    <location>
        <begin position="23"/>
        <end position="319"/>
    </location>
</feature>
<keyword evidence="3" id="KW-1185">Reference proteome</keyword>
<evidence type="ECO:0000259" key="1">
    <source>
        <dbReference type="Pfam" id="PF24032"/>
    </source>
</evidence>
<comment type="caution">
    <text evidence="2">The sequence shown here is derived from an EMBL/GenBank/DDBJ whole genome shotgun (WGS) entry which is preliminary data.</text>
</comment>
<organism evidence="2 3">
    <name type="scientific">Paenibacillus campinasensis</name>
    <dbReference type="NCBI Taxonomy" id="66347"/>
    <lineage>
        <taxon>Bacteria</taxon>
        <taxon>Bacillati</taxon>
        <taxon>Bacillota</taxon>
        <taxon>Bacilli</taxon>
        <taxon>Bacillales</taxon>
        <taxon>Paenibacillaceae</taxon>
        <taxon>Paenibacillus</taxon>
    </lineage>
</organism>
<proteinExistence type="predicted"/>
<accession>A0ABW9SZX1</accession>
<evidence type="ECO:0000313" key="2">
    <source>
        <dbReference type="EMBL" id="MUG66549.1"/>
    </source>
</evidence>
<dbReference type="Pfam" id="PF24032">
    <property type="entry name" value="YQBQ"/>
    <property type="match status" value="1"/>
</dbReference>
<sequence length="321" mass="36370">MIEFMVDNKNGNVWDIGQIVTDITWKTARQAKPASLDFTIVNDGLAQSTTFAVHNGDIVRFRKDGQDLFYGYVFSKEWGADGQIKLLAYDQLRYLSNKDTYRFTNTRVEDIIRKIAKDYQLKVGQLANTGHTIPALLEADTKLIDMISKALDATLMATKQYYMFYDHFGALTLKNINEMRLNFAVGEESLMTDFSYKTSIDNETYNRIKVVRDNKETGKRDVYIHKDGQSIAKWGLLQLYEVADENMNPAQLNQLASNLLALKNREEQSLSIDAIGDARVRAGYTIYVNLPGEGLKPYLIDECSHSLSGGAHTMSLKMKVV</sequence>
<reference evidence="2 3" key="1">
    <citation type="submission" date="2019-11" db="EMBL/GenBank/DDBJ databases">
        <title>Draft genome sequences of five Paenibacillus species of dairy origin.</title>
        <authorList>
            <person name="Olajide A.M."/>
            <person name="Chen S."/>
            <person name="Lapointe G."/>
        </authorList>
    </citation>
    <scope>NUCLEOTIDE SEQUENCE [LARGE SCALE GENOMIC DNA]</scope>
    <source>
        <strain evidence="2 3">3CS1</strain>
    </source>
</reference>
<dbReference type="SUPFAM" id="SSF69279">
    <property type="entry name" value="Phage tail proteins"/>
    <property type="match status" value="1"/>
</dbReference>
<dbReference type="Proteomes" id="UP000435177">
    <property type="component" value="Unassembled WGS sequence"/>
</dbReference>